<feature type="region of interest" description="Disordered" evidence="1">
    <location>
        <begin position="702"/>
        <end position="738"/>
    </location>
</feature>
<feature type="compositionally biased region" description="Low complexity" evidence="1">
    <location>
        <begin position="533"/>
        <end position="548"/>
    </location>
</feature>
<dbReference type="AlphaFoldDB" id="A0A553NVG6"/>
<feature type="region of interest" description="Disordered" evidence="1">
    <location>
        <begin position="804"/>
        <end position="826"/>
    </location>
</feature>
<feature type="region of interest" description="Disordered" evidence="1">
    <location>
        <begin position="525"/>
        <end position="548"/>
    </location>
</feature>
<organism evidence="2 3">
    <name type="scientific">Tigriopus californicus</name>
    <name type="common">Marine copepod</name>
    <dbReference type="NCBI Taxonomy" id="6832"/>
    <lineage>
        <taxon>Eukaryota</taxon>
        <taxon>Metazoa</taxon>
        <taxon>Ecdysozoa</taxon>
        <taxon>Arthropoda</taxon>
        <taxon>Crustacea</taxon>
        <taxon>Multicrustacea</taxon>
        <taxon>Hexanauplia</taxon>
        <taxon>Copepoda</taxon>
        <taxon>Harpacticoida</taxon>
        <taxon>Harpacticidae</taxon>
        <taxon>Tigriopus</taxon>
    </lineage>
</organism>
<feature type="compositionally biased region" description="Polar residues" evidence="1">
    <location>
        <begin position="77"/>
        <end position="91"/>
    </location>
</feature>
<name>A0A553NVG6_TIGCA</name>
<dbReference type="STRING" id="6832.A0A553NVG6"/>
<accession>A0A553NVG6</accession>
<comment type="caution">
    <text evidence="2">The sequence shown here is derived from an EMBL/GenBank/DDBJ whole genome shotgun (WGS) entry which is preliminary data.</text>
</comment>
<sequence length="857" mass="95840">MNLVEGRDKESEILLFPLVYFKASPHWILALACLGIARAQYLYSQGPILTAFTTDDQGHDDYVRQVHSRQYWSPFGNSYQPQVTRPNQYFSRPTYPNYDGTRSSTGSRYSSTSNQNRYYSPSSSSSPSSPSNGYQPYFHSTTPVPDLPVFAEEPEYEATKSSSREHLGQTTERSVKTTTLTPDLVEGTTMDETTIDTSSDLATLAGDTGTSKKSDNEENGSFKEEEELSVSQGLLDYSTIAESTTEATEAPETSTMPPINTHKEVMEEHLEIEDELEERDEELVEPEIDETTIAAPRGVKKINDFPKYRTETINRPFPFKKNRLHYMSLSTPTGIPSIFGPASHSSTRHPPVVFLFNGRHRNNRYKSRQKIESTSTLKPTSSTTTPKTTTTISTTTTVETTTRRRNQFRQGWKPSRWRPAFRYPTSRITTKIPLQLNTQRSSIKSNFKPVMSLLNSATNRGKIPNFQEIDDSEERLAEERRKRILQPKRPVFIQQLMRGASKTTTEHPKPKIALIDLAKTTTPEPEDTTIAMNVNDPTTESTTTDPSTVGIEDTTTEMTEETTTPSLDAFEDVSSVMSTTTEEADLDTATTIAPVSTTLMPNPEGFVPFLGEAIPIASDDIVMSEDGLVIHIEEFEEDVEPPTESKNVTSKTVLVGEPKGPKIKTFKPYPYIHPPPFQHKPRKANTAIINESLLDELDVTTPMTTPMPTTTLPPSTTRGAKTARTTRKGNVRKVGKKATTTTTPILVGIPAKVTEIGPPKKQSNDFNSLNFFDRYYKSGWADKDVKDMTRTRTSIAMPHQVASVASVQPFSASTGSRKPPPEDNIPDFLRFAIPMQSQPIDRKMDVVFDGYARYVRH</sequence>
<evidence type="ECO:0000313" key="2">
    <source>
        <dbReference type="EMBL" id="TRY69418.1"/>
    </source>
</evidence>
<gene>
    <name evidence="2" type="ORF">TCAL_03279</name>
</gene>
<keyword evidence="3" id="KW-1185">Reference proteome</keyword>
<dbReference type="PROSITE" id="PS51257">
    <property type="entry name" value="PROKAR_LIPOPROTEIN"/>
    <property type="match status" value="1"/>
</dbReference>
<feature type="compositionally biased region" description="Low complexity" evidence="1">
    <location>
        <begin position="120"/>
        <end position="131"/>
    </location>
</feature>
<dbReference type="Proteomes" id="UP000318571">
    <property type="component" value="Chromosome 1"/>
</dbReference>
<dbReference type="EMBL" id="VCGU01000010">
    <property type="protein sequence ID" value="TRY69418.1"/>
    <property type="molecule type" value="Genomic_DNA"/>
</dbReference>
<reference evidence="2 3" key="1">
    <citation type="journal article" date="2018" name="Nat. Ecol. Evol.">
        <title>Genomic signatures of mitonuclear coevolution across populations of Tigriopus californicus.</title>
        <authorList>
            <person name="Barreto F.S."/>
            <person name="Watson E.T."/>
            <person name="Lima T.G."/>
            <person name="Willett C.S."/>
            <person name="Edmands S."/>
            <person name="Li W."/>
            <person name="Burton R.S."/>
        </authorList>
    </citation>
    <scope>NUCLEOTIDE SEQUENCE [LARGE SCALE GENOMIC DNA]</scope>
    <source>
        <strain evidence="2 3">San Diego</strain>
    </source>
</reference>
<feature type="compositionally biased region" description="Low complexity" evidence="1">
    <location>
        <begin position="100"/>
        <end position="113"/>
    </location>
</feature>
<feature type="compositionally biased region" description="Low complexity" evidence="1">
    <location>
        <begin position="373"/>
        <end position="400"/>
    </location>
</feature>
<evidence type="ECO:0000313" key="3">
    <source>
        <dbReference type="Proteomes" id="UP000318571"/>
    </source>
</evidence>
<proteinExistence type="predicted"/>
<feature type="region of interest" description="Disordered" evidence="1">
    <location>
        <begin position="367"/>
        <end position="413"/>
    </location>
</feature>
<feature type="compositionally biased region" description="Basic residues" evidence="1">
    <location>
        <begin position="724"/>
        <end position="736"/>
    </location>
</feature>
<protein>
    <submittedName>
        <fullName evidence="2">Uncharacterized protein</fullName>
    </submittedName>
</protein>
<feature type="compositionally biased region" description="Polar residues" evidence="1">
    <location>
        <begin position="168"/>
        <end position="181"/>
    </location>
</feature>
<feature type="compositionally biased region" description="Low complexity" evidence="1">
    <location>
        <begin position="702"/>
        <end position="723"/>
    </location>
</feature>
<feature type="region of interest" description="Disordered" evidence="1">
    <location>
        <begin position="77"/>
        <end position="232"/>
    </location>
</feature>
<evidence type="ECO:0000256" key="1">
    <source>
        <dbReference type="SAM" id="MobiDB-lite"/>
    </source>
</evidence>
<feature type="compositionally biased region" description="Polar residues" evidence="1">
    <location>
        <begin position="132"/>
        <end position="143"/>
    </location>
</feature>
<feature type="compositionally biased region" description="Basic and acidic residues" evidence="1">
    <location>
        <begin position="210"/>
        <end position="223"/>
    </location>
</feature>
<feature type="compositionally biased region" description="Polar residues" evidence="1">
    <location>
        <begin position="804"/>
        <end position="816"/>
    </location>
</feature>
<feature type="compositionally biased region" description="Polar residues" evidence="1">
    <location>
        <begin position="190"/>
        <end position="201"/>
    </location>
</feature>